<dbReference type="WBParaSite" id="RSKR_0000919300.1">
    <property type="protein sequence ID" value="RSKR_0000919300.1"/>
    <property type="gene ID" value="RSKR_0000919300"/>
</dbReference>
<sequence>MQTNVPGSYFESPTQYYKQRKITRELADPTTKLSPEQEAIQKREQAYGDLLKVEEEFAQSLGNLVENYIKIFDGPGIPIEVSDNKHRLTSTIKELYNFHAHVMLKGLEYYSDDPVSKVGHTFLRLEKDFSHHVVFGRDYPDIMKLIEEKAIKDFLNSLSDKVDAGSKTYADYLTEINGIMTQYEAFFKEFIKYSQRANCSTKSMAKAVQIIQSIPRRSNDLSELQKIRNYQGDITRLGGTLRQDLFQVWEGEEPIEDKIIFLILKNKLMFVDKVPGKEEYNHYATIRLDKYSIREHTIDVNSIVMRPNEPGIPFFRIKPCNSKDQDIISKAWLKDINDMQELLGPEEGPPSKKTKSPPVISPTASSASIFSGCSSVDWTTTGTTLEMQGTRVTKTQYGFRTLQESSAKMCLKVSGFPLPSITWYKDDVLLNQDERHTFYADDDGFFAMTIDPVKESDTGNPTTIFNLLYSCRATNEYGQASTSAFFRVVKAEKEAAPPSFETTLKDQECNEGDVISFEALINGWPEPDIIFLVDQTPLQPSADFKLQYDGHKASLEIKDAQTEDSGVVLAISNAILHVEPDPDKNFVAPEFQGTIEDVECNEFDTVKFKAVVTGDPEPTMQWCNNGVPLTPSEKVTMIQEDGICILTIKDVTRHFDGKITCKAKNRLSETECEGLLKIRIPLEAPNFEKHFESRMAVEKETISFECIVSGWETPLVTFFLNGNMLIDGVDGVTIFNKEAFYRITFKECTIEKHDGELLAKAVNASGSAESRARVTIDIPDESSQSAPMFVKDLIDQKVKEGEMAVFETTVRGHPTPQVQWFINGSLVDNDSQGVSIETCNCDHKITIDSANYAGTVIARSFNTLGVYESKARLIVLPNQKPKRAPEITEHLRDKTANEGSNVLFEVRADGEPLPTFEWKVNGEVIRESEHFRIKEFNGSSKLEIINLKVEECGEIVVTASNEVGTAQSKAGLLVNKSATAPQFVKTPDGRCSERGTEQRFEALATGFPEVEYVWFINGRKVIPTTVEAKVESRSDRTSVLIIDTTHVEDEVLITVTATNTAGIAKFETNLQVKRTEKKSEPIVQQSSTETVVSEQSQQQIVQSNLERSSSTTTIEERYHEEGIVSSIPNGTILIPAILVPVAIIPMVGLTTSSNVITEETETLETTTTTTTSSSTTTKSVKELKITRRLGDCQATRGDLAHFETVIENAVNVIWLFNGIPLVQGPTVKMSNDEHYEYRLTIDTTEMTSGEGSVGVKATSEDGNVIEQTAKILVEEKKITEKPEFTDQLKKINVTEGQSFTVDVIALNQPTFVWSLNGVIMEDGRAGVHITGDGNKSTLVVDEAGIQHNGEIKVVATNLQGTAATSADVVVEPKKTAPKFEKGLEDKKVTESDRVSFAVRVSGFPEPTVRFFTNEGELPTVSHSGDEYFVTIDNIKESINEVRVTAENPAGKVENSCKVSVDKKQTTPKFEKGLEDKKVTESDRVSFAVRVSGFPEPTVRFFTNEGELPTVSHSGDEYFVTIDNIKESINEVRVTAENPAGKVESSCKVIVDKKQVPPTIEKGLQSRTLTEGEKDVEFSVKVSGFPEPSVTFSTNEGDLPNVTKKGDEYSVKIGEITDKMTEVKVSVESPAGVAEQVATITVEPKQIAPNIGKGLEDKKVVEGSKISFTVQVTGLPEPSVSFSSNEGDLPYVVKDGEEYTVTIDDVKKTLKEVVVEAKNGAGSDRSVAKIEVSPKIVKPTFTTELSDKSVEEGEPIKYSVKIDHSNDQTTVQWILNDQKLEPSNDIQMSDLGDGNHELVIVNPTPQMSGTIQCVAINPAGEAKTKAKLTITNKPPPGTLPTFTKPLQDKIISEGEESVKFWTVVEATPAASVSWYLDDVEITPDNQQIKVKFDQETGKTSIRIFKATLEQSGKTVKVKATNAVGQAQLTANLIVEKKQFELPIFVDDMKSMQVVEGSPVTFSCNILAEPTVSWEYDGKAVVEGDNFKIAKNGNLHTLTILKATADLIDGIPQSFNVECKAVNQGGAKSQIATLTIREMGCPPNFSRELVDLLVTEKEMIMMICKLGPHKPEATVSWFKNGEPLDVEGGHWKVVKESDGQLKLSVLQSEMSDQCRITVKAVNSFGSCESSASIGVQKRQHMRKPEFLSQIPDTVVREGDSLVTKVIVSGNPAPVCVFSINGQMVAETEDTELTNDNGVYSMTIHGCVQQMSGIISVRAFSKMGEVTTQGKLTVIAPVPVEFESSLCDATCREGDVLKLKAVLLGEPFPTVTWLINDVELKDSDKITIQSDNTKGTYTVTIKDITLAYSGICKCVAKNPYGEASSSASLLVLPRCAVPDFTEWLQNQRVRKNTSLTQKVIFIGDNPEIKWFIQDEEIFDGGNFKIVTEGDTSTLTIKNFDLSVYGIPEDGHISVLCSADNESGSVTCTANIAYASSDMYSESESDAAVDDLLTGDVSEIASDNDEMAAPTMEEFRAPTPVMAPHFIKKIKDITVKKGDEVRFSCVVPFTKGVVCKYFKDGKEIELIARIRVTSKVVDGILTEELIIEDSRPDDKGNYVVVVTNEGGQDKCEAYLEVTDVAPLIQPVFSKPLQNVECRSKDKAVFECVLATTNPQSQCQWYKGQDKIEQTDSILITSEESGLQKLTISSVKLSDANEYKCVAQSEIGRAETSAKLIVKTEPPTFTKHLSSQVVSIGDKLVLECSVSGEPMVMVEFWANGQRIQTGNNISVQHDVNNVHWRIVFNSLTKEYCTEIKAVALNDVGRSESVGTITQKIQTIAPEFTKKLNALKVVEHAEIEMSVVVTGTPDPEVHFQKDGVEIDASNDHVIIRKDKVGEYSIIIKDARVEDAGIYSCHATNPAGMADSKANFAIEKQDLVQTKLPEPFFIEELKPQSVTQNENVTLLCKINEESNPQIRWYKDSKPLDTSSPHLTEEHLADGTLKLTIMKATPDLVGVYECVAVNPNKVSAVTKAPLEVKFAKVEVVEEDGGLVEPVFIEPLQPVQVQPGETVELGCKVNEESRPSVHWTKDKTPIKECDSIKEEHLPDGSLKLTIQDAKAEDVGVYECIAQNKLAKATTQADLTLDYGDQNKLEEQSNIPEPFFITPLQPVSVTPNQTCVLQCKVNEESKPTIQWFKDNTPLSPSAFLKEEHLPDGTLKLTILNATPDMAGAYRCVALNPNKVTAVTKAELSLQYGTEATGQGDQDLVEEFDVVGVAEEKLKPTEESGPPEFVEMIRSCTSSPGGTAVLKCKVKGTPRPTIKWSKDSVEIKESADVGITYEKDGTVTLTIKKVSLADDGTYHCHASNEQGTCWTEGPILVVLEKDLITEGEAPDFLVPIKPVVVFVGESAVLEGKICGSPRPSTKWYKNQGEQVKPDNKRIFIEDLEDGTQRLTIKDVTLEEKSNFRCEATNDYGDVWADATLTVKPRPSAPVFSCGLKATEVKENEKAVFDCKIEGEAEVCWLKDGKEVKEGDGLYTEVLSDGTHKLVIEKAKVEDGGRYTVVAAVEGASSKSEADLKVTESDSLCSFKKGLTDCELSKGQDLVVEIEVDGKVKDIKFYKNGKELGKGEELGNGKYKFVVKDLKAEDFGEWCVRVSNSAGTTESKANISEKAEAKSKPQIVKGLSPVSAKENEEAKFEIETKGDDVQAKWTKNGADVGGGESLGNGKFALIIPETKGSDAGEIKVVLTNSAGQISDATKLSVEKAKEGVTIKSGLKDVDAKKGDNVRLEIEVGGKPKQVKFYKNGNEIETKDVGNNKFAAVIDDVSKDDEGDYTVKVVDDDNKELQSSCKLTVKLPAEPFKIVKGLEDQFIPEGKDGELVLKCSGIPKTVKWYKNGNEVSGKLEPKKVDDNTFKLAIPKAELADSGDYEVELIPEDGSPLKSKGKITVERVPKFTQGLQDQSVKEGEKVEFEATTTEQVRIVKWYSNGSEVKEDSRVKLVTSGSTYKLIISKAEMKDLGEIKITLSNSAGQINSEAKLTVTSSKVTETKIEKGLVDQTVEKGAAIVFEIKCSGENLDVVWLKNGQPGVANGKVEKMDNNTYRLTIPKADVGDTGNFTVKVKGQDGKEAESSCKLTVKLPAEPFKIVKGLEDQFIPEGKDGELVLKCSGIPKTVKWYKNGNEVSGKLEPKKVDDNTFKLVIPKAELADSGDYEVELIPEDGSPLKSKGKVTVERVPKFTQGLQDQSVKEGEKVEFEATTTEQVRIVKWYSNGSEVKEDSRVKLVTSGSTYKLIISKAEMKDLGEIKITLSNSAGQINSEAKLTVTSSKATETKIDKGLVDQTVAKADSVIFQIKCSGDELEVVWLKNGRPVTNGKAQKVDDGTYKLTIPKVDTDDEGTFTVKVKGADGKSEESSCKLTVKLPSEPLKLVKGLEDQFIPENKDGELEVKVSGKPKIVRWYKNGSEVSGKIEPKKVNDNTFKLIIPKAGLGDGGEYAVELSHEDGGAIIKSKGKVTVECEPKFSQGLQDQTVKEDETITFEATTTEQVRVVKWYKNGREVREDSRTKVVTSGSTYKLVISKAEMEDCGEYKISLENCAGQITSSAKCTVLSGKPDPPKITKGLEDVIVAKGDAIVFEIKCSGEDVEVVWSKNGRPGIANGKAEKIDHNTYTLTIPKADLDDAAEYTAQAQNKGGKCSSKGKAEVDEVPKIVRGLVPANIEQGDEQVFRVQANCPIRQCKWYSNGVELTPSTDLSIKQVNPKTFELTIHSASKQNHGDYKVVLSNKAGSCESEAPLDVNVPEICKLIEGLNDENLNEGEPLVLKAKIDGKPKSFKWLKNGAEITPSDNLQLSDDGKQFTLTIPSTARQDGATYKVVFTHDKGTIQSSAVVYIRPKRQEPVGVASDFIEPLSDVTIPEGETLILKCRASGEPTPTFTWFKDDQEIKKEDRVSFRVALDGTASLRILDAKKSDGGQYMVKIKNASGEKDSSCKANVIDQNEVPSKPRFVIPLQTTDCKVGEKVEFHVKIRGFPKPEVTFYINNTPVKNDDRCEIEDIGDGHWTLLINPAEEGDFGTVSCKASNAHGEVKCDASFGQSMSKTFKPRGDKLYPPRFNSPLWDRRLPQTHPAAIECHVDAKEHALITWYFEGKVVDEKTPGIEINNTLDGCCRLKVLRLTPEWVGMFTCHARNSLGSADTRSCLNIEAEKPAEPDQTKEVSPRFFPYLKDQTLDAGQKLTLYTRVEGMPTCHVAWYHDGLPLKITSNMKTTFDKESGECTLTITDIQKSDMGAYRITASNCHGATNTACLVTVKCFKPEMAKGEGEPPFFTKNLTDKWVDRGGELEMSCTVSGVPFPELTVYKNGVLLRESKRVDMHLSASGVLSIRIRECSMTEEGIYRVEASNSSGQASTSATVHIDPNFKRFGRSMKPEGEAPKFVIGLDDLTVALGNTIELNCKVTGSQPLTVKFTKDGIPLFDDSRYEWNNNVGDGCYSLRINNARHSDAGTIRAIATNEEGSSNSRAFIRIEDAYKRPVVLAGGAPPRFSMAIGDVRGTEGSPLKIVCKIEPTDAMPQLVWYRNGEKVLEDDNNKLSVEADGTATLYIAKCSMDDDGIYRVVATSPAGSAQCKGNAIVKRNLNTSAADNLRASPFRTPSYDSGKAPQLIIPLENVRVSEKQGFKLKCKFSGERLEIQWYKDGNRIYSYEKIQILDLGDGCAELEVISPGRFESGTYRAVCTNEFGSCRTLADVIVETRSRGRSRDYLADSTAGSAPGFTIPLFVKRCKVGESVTFECLPFGKPFPDVKFLKDGMQLHDSADVKIESQPEGMQRLTLSNVTFEQEGYYRCVVSNAFGTASTKAELTVQGDRSVRSARPVEPIGEPEESKPRIRRGLHNMSTHQGNTIEFQVCVTGNPIPTVKWFKDGEEIKNDSEGRRVVWTDERGIHHLVIVSATLEDQGDYALEATNKLGSAKTECCISVIKPKTYGDETKEGALHPPGFIRQLKNKHVFTHLPTIFDCLVVGTEPPTVEFYHNDTKIINGGRYKIQSCGGGSHALILLDTLPEDAGRYVCVARNSSGTATSSAVLDVTVPYLDTLKFHHLEDVTPYLTEEYGFKKVNYASYPTPPDRGPFIKEVTGHYLTLSWIPTKRSPPRYPQVTYVVEIRELPEKDWSLLDYNIPEPVCKVRNLEIGKSYQFRVRAENIYGISEASPSSPPSRLMAPPGPTMDKNKKIIPLLDPYAEKALNDCYSENFACAPWFAPGVVEKRYCAENDTLIVSLHYEGYPNPDITFTFRGHAIDTTSATSLTRIINHGNSEAILSIKGFKKENVGQYQCIAKNLWGEAQQNFYAEIATRPHIIQPLTDKVFSDGKPLRLDVRIEGVPDCETKWMKEWHPIVNSARVKCIQDGPYLYSLIITDPIWRDSGIYSILCTNVAGQTTCSCTVTVEGLPFC</sequence>
<evidence type="ECO:0000313" key="1">
    <source>
        <dbReference type="Proteomes" id="UP000095286"/>
    </source>
</evidence>
<organism evidence="1 2">
    <name type="scientific">Rhabditophanes sp. KR3021</name>
    <dbReference type="NCBI Taxonomy" id="114890"/>
    <lineage>
        <taxon>Eukaryota</taxon>
        <taxon>Metazoa</taxon>
        <taxon>Ecdysozoa</taxon>
        <taxon>Nematoda</taxon>
        <taxon>Chromadorea</taxon>
        <taxon>Rhabditida</taxon>
        <taxon>Tylenchina</taxon>
        <taxon>Panagrolaimomorpha</taxon>
        <taxon>Strongyloidoidea</taxon>
        <taxon>Alloionematidae</taxon>
        <taxon>Rhabditophanes</taxon>
    </lineage>
</organism>
<reference evidence="2" key="1">
    <citation type="submission" date="2016-11" db="UniProtKB">
        <authorList>
            <consortium name="WormBaseParasite"/>
        </authorList>
    </citation>
    <scope>IDENTIFICATION</scope>
    <source>
        <strain evidence="2">KR3021</strain>
    </source>
</reference>
<accession>A0AC35UA75</accession>
<evidence type="ECO:0000313" key="2">
    <source>
        <dbReference type="WBParaSite" id="RSKR_0000919300.1"/>
    </source>
</evidence>
<name>A0AC35UA75_9BILA</name>
<proteinExistence type="predicted"/>
<dbReference type="Proteomes" id="UP000095286">
    <property type="component" value="Unplaced"/>
</dbReference>
<protein>
    <submittedName>
        <fullName evidence="2">Muscle M-line assembly protein unc-89</fullName>
    </submittedName>
</protein>